<keyword evidence="12" id="KW-0969">Cilium</keyword>
<dbReference type="GO" id="GO:0003774">
    <property type="term" value="F:cytoskeletal motor activity"/>
    <property type="evidence" value="ECO:0007669"/>
    <property type="project" value="InterPro"/>
</dbReference>
<dbReference type="SUPFAM" id="SSF103039">
    <property type="entry name" value="CheC-like"/>
    <property type="match status" value="1"/>
</dbReference>
<accession>A0A1H7ZT14</accession>
<dbReference type="InterPro" id="IPR001543">
    <property type="entry name" value="FliN-like_C"/>
</dbReference>
<evidence type="ECO:0000256" key="4">
    <source>
        <dbReference type="ARBA" id="ARBA00021898"/>
    </source>
</evidence>
<dbReference type="InterPro" id="IPR001689">
    <property type="entry name" value="Flag_FliM"/>
</dbReference>
<keyword evidence="6" id="KW-0145">Chemotaxis</keyword>
<dbReference type="RefSeq" id="WP_092752011.1">
    <property type="nucleotide sequence ID" value="NZ_FOCG01000001.1"/>
</dbReference>
<dbReference type="NCBIfam" id="TIGR01397">
    <property type="entry name" value="fliM_switch"/>
    <property type="match status" value="1"/>
</dbReference>
<gene>
    <name evidence="12" type="ORF">SAMN05216180_0877</name>
</gene>
<dbReference type="AlphaFoldDB" id="A0A1H7ZT14"/>
<dbReference type="SUPFAM" id="SSF101801">
    <property type="entry name" value="Surface presentation of antigens (SPOA)"/>
    <property type="match status" value="1"/>
</dbReference>
<evidence type="ECO:0000256" key="5">
    <source>
        <dbReference type="ARBA" id="ARBA00022475"/>
    </source>
</evidence>
<dbReference type="GO" id="GO:0009425">
    <property type="term" value="C:bacterial-type flagellum basal body"/>
    <property type="evidence" value="ECO:0007669"/>
    <property type="project" value="UniProtKB-SubCell"/>
</dbReference>
<keyword evidence="12" id="KW-0282">Flagellum</keyword>
<keyword evidence="7" id="KW-0283">Flagellar rotation</keyword>
<proteinExistence type="inferred from homology"/>
<evidence type="ECO:0000259" key="11">
    <source>
        <dbReference type="Pfam" id="PF01052"/>
    </source>
</evidence>
<dbReference type="STRING" id="474960.SAMN05216180_0877"/>
<dbReference type="EMBL" id="FOCG01000001">
    <property type="protein sequence ID" value="SEM61580.1"/>
    <property type="molecule type" value="Genomic_DNA"/>
</dbReference>
<dbReference type="GO" id="GO:0071978">
    <property type="term" value="P:bacterial-type flagellum-dependent swarming motility"/>
    <property type="evidence" value="ECO:0007669"/>
    <property type="project" value="TreeGrafter"/>
</dbReference>
<reference evidence="12 13" key="1">
    <citation type="submission" date="2016-10" db="EMBL/GenBank/DDBJ databases">
        <authorList>
            <person name="de Groot N.N."/>
        </authorList>
    </citation>
    <scope>NUCLEOTIDE SEQUENCE [LARGE SCALE GENOMIC DNA]</scope>
    <source>
        <strain evidence="12 13">CGMCC 1.5070</strain>
    </source>
</reference>
<keyword evidence="12" id="KW-0966">Cell projection</keyword>
<keyword evidence="5" id="KW-1003">Cell membrane</keyword>
<evidence type="ECO:0000256" key="8">
    <source>
        <dbReference type="ARBA" id="ARBA00023136"/>
    </source>
</evidence>
<dbReference type="InterPro" id="IPR036429">
    <property type="entry name" value="SpoA-like_sf"/>
</dbReference>
<dbReference type="OrthoDB" id="9806941at2"/>
<dbReference type="GO" id="GO:0050918">
    <property type="term" value="P:positive chemotaxis"/>
    <property type="evidence" value="ECO:0007669"/>
    <property type="project" value="TreeGrafter"/>
</dbReference>
<keyword evidence="8" id="KW-0472">Membrane</keyword>
<evidence type="ECO:0000256" key="3">
    <source>
        <dbReference type="ARBA" id="ARBA00011049"/>
    </source>
</evidence>
<dbReference type="PIRSF" id="PIRSF002888">
    <property type="entry name" value="FliM"/>
    <property type="match status" value="1"/>
</dbReference>
<dbReference type="InterPro" id="IPR028976">
    <property type="entry name" value="CheC-like_sf"/>
</dbReference>
<dbReference type="CDD" id="cd17908">
    <property type="entry name" value="FliM"/>
    <property type="match status" value="1"/>
</dbReference>
<dbReference type="Pfam" id="PF01052">
    <property type="entry name" value="FliMN_C"/>
    <property type="match status" value="1"/>
</dbReference>
<dbReference type="Gene3D" id="3.40.1550.10">
    <property type="entry name" value="CheC-like"/>
    <property type="match status" value="1"/>
</dbReference>
<dbReference type="Pfam" id="PF02154">
    <property type="entry name" value="FliM"/>
    <property type="match status" value="1"/>
</dbReference>
<feature type="domain" description="Flagellar motor switch protein FliN-like C-terminal" evidence="11">
    <location>
        <begin position="260"/>
        <end position="327"/>
    </location>
</feature>
<dbReference type="PRINTS" id="PR00955">
    <property type="entry name" value="FLGMOTORFLIM"/>
</dbReference>
<evidence type="ECO:0000256" key="1">
    <source>
        <dbReference type="ARBA" id="ARBA00004117"/>
    </source>
</evidence>
<dbReference type="Gene3D" id="2.30.330.10">
    <property type="entry name" value="SpoA-like"/>
    <property type="match status" value="1"/>
</dbReference>
<dbReference type="PANTHER" id="PTHR30034">
    <property type="entry name" value="FLAGELLAR MOTOR SWITCH PROTEIN FLIM"/>
    <property type="match status" value="1"/>
</dbReference>
<sequence length="328" mass="37222">MPEILSQSQIDALLTNLGSGNPLASQDDSGGKRIKEYDFKSPKKFTKERLRTLESMHENLARSITSYFTSMLREYCEVSVLQIEEQRYFEYSNALPEIALIGLIDLNPIDPNINEATLLMDMSTSIGFFMIDRLLGGAGEGYDLDREFTDIEKTILAYVYEKFAHFIGDAWSTYIDAKASFSGLETNSRLLQVNAQEDIVVIVVLNVKIRNVSGKISICIPATSLEEMSDSFSSKYMRATRKMDADRDKQRKEVIMSSILLTDLELKARLHEFPLEMQDILQLQVGDIIPLDKNINSDIQVLVEDTPWFTAKLGQTKIKKAIKVNKFM</sequence>
<name>A0A1H7ZT14_9FIRM</name>
<keyword evidence="9" id="KW-0975">Bacterial flagellum</keyword>
<protein>
    <recommendedName>
        <fullName evidence="4 10">Flagellar motor switch protein FliM</fullName>
    </recommendedName>
</protein>
<comment type="similarity">
    <text evidence="3">Belongs to the FliM family.</text>
</comment>
<evidence type="ECO:0000256" key="6">
    <source>
        <dbReference type="ARBA" id="ARBA00022500"/>
    </source>
</evidence>
<dbReference type="PANTHER" id="PTHR30034:SF6">
    <property type="entry name" value="YOP PROTEINS TRANSLOCATION PROTEIN Q"/>
    <property type="match status" value="1"/>
</dbReference>
<evidence type="ECO:0000313" key="13">
    <source>
        <dbReference type="Proteomes" id="UP000199158"/>
    </source>
</evidence>
<dbReference type="GO" id="GO:0005886">
    <property type="term" value="C:plasma membrane"/>
    <property type="evidence" value="ECO:0007669"/>
    <property type="project" value="UniProtKB-SubCell"/>
</dbReference>
<evidence type="ECO:0000313" key="12">
    <source>
        <dbReference type="EMBL" id="SEM61580.1"/>
    </source>
</evidence>
<evidence type="ECO:0000256" key="10">
    <source>
        <dbReference type="NCBIfam" id="TIGR01397"/>
    </source>
</evidence>
<organism evidence="12 13">
    <name type="scientific">Hydrogenoanaerobacterium saccharovorans</name>
    <dbReference type="NCBI Taxonomy" id="474960"/>
    <lineage>
        <taxon>Bacteria</taxon>
        <taxon>Bacillati</taxon>
        <taxon>Bacillota</taxon>
        <taxon>Clostridia</taxon>
        <taxon>Eubacteriales</taxon>
        <taxon>Oscillospiraceae</taxon>
        <taxon>Hydrogenoanaerobacterium</taxon>
    </lineage>
</organism>
<evidence type="ECO:0000256" key="9">
    <source>
        <dbReference type="ARBA" id="ARBA00023143"/>
    </source>
</evidence>
<evidence type="ECO:0000256" key="2">
    <source>
        <dbReference type="ARBA" id="ARBA00004202"/>
    </source>
</evidence>
<dbReference type="Proteomes" id="UP000199158">
    <property type="component" value="Unassembled WGS sequence"/>
</dbReference>
<comment type="subcellular location">
    <subcellularLocation>
        <location evidence="1">Bacterial flagellum basal body</location>
    </subcellularLocation>
    <subcellularLocation>
        <location evidence="2">Cell membrane</location>
        <topology evidence="2">Peripheral membrane protein</topology>
    </subcellularLocation>
</comment>
<evidence type="ECO:0000256" key="7">
    <source>
        <dbReference type="ARBA" id="ARBA00022779"/>
    </source>
</evidence>
<keyword evidence="13" id="KW-1185">Reference proteome</keyword>